<organism evidence="1 2">
    <name type="scientific">Variimorphobacter saccharofermentans</name>
    <dbReference type="NCBI Taxonomy" id="2755051"/>
    <lineage>
        <taxon>Bacteria</taxon>
        <taxon>Bacillati</taxon>
        <taxon>Bacillota</taxon>
        <taxon>Clostridia</taxon>
        <taxon>Lachnospirales</taxon>
        <taxon>Lachnospiraceae</taxon>
        <taxon>Variimorphobacter</taxon>
    </lineage>
</organism>
<keyword evidence="2" id="KW-1185">Reference proteome</keyword>
<accession>A0A839K3R3</accession>
<protein>
    <submittedName>
        <fullName evidence="1">Uncharacterized protein</fullName>
    </submittedName>
</protein>
<gene>
    <name evidence="1" type="ORF">H0486_15325</name>
</gene>
<dbReference type="AlphaFoldDB" id="A0A839K3R3"/>
<evidence type="ECO:0000313" key="2">
    <source>
        <dbReference type="Proteomes" id="UP000574276"/>
    </source>
</evidence>
<dbReference type="EMBL" id="JACEGA010000001">
    <property type="protein sequence ID" value="MBB2184250.1"/>
    <property type="molecule type" value="Genomic_DNA"/>
</dbReference>
<name>A0A839K3R3_9FIRM</name>
<comment type="caution">
    <text evidence="1">The sequence shown here is derived from an EMBL/GenBank/DDBJ whole genome shotgun (WGS) entry which is preliminary data.</text>
</comment>
<reference evidence="1 2" key="1">
    <citation type="submission" date="2020-07" db="EMBL/GenBank/DDBJ databases">
        <title>Characterization and genome sequencing of isolate MD1, a novel member within the family Lachnospiraceae.</title>
        <authorList>
            <person name="Rettenmaier R."/>
            <person name="Di Bello L."/>
            <person name="Zinser C."/>
            <person name="Scheitz K."/>
            <person name="Liebl W."/>
            <person name="Zverlov V."/>
        </authorList>
    </citation>
    <scope>NUCLEOTIDE SEQUENCE [LARGE SCALE GENOMIC DNA]</scope>
    <source>
        <strain evidence="1 2">MD1</strain>
    </source>
</reference>
<dbReference type="RefSeq" id="WP_228353837.1">
    <property type="nucleotide sequence ID" value="NZ_JACEGA010000001.1"/>
</dbReference>
<proteinExistence type="predicted"/>
<dbReference type="Proteomes" id="UP000574276">
    <property type="component" value="Unassembled WGS sequence"/>
</dbReference>
<sequence length="58" mass="6710">MGKIIECDDDTFYNASIDFLIEALTQDGIEECQKQISADTDDDYAKVKPYERKTTEER</sequence>
<evidence type="ECO:0000313" key="1">
    <source>
        <dbReference type="EMBL" id="MBB2184250.1"/>
    </source>
</evidence>